<organism evidence="1 2">
    <name type="scientific">Mycena pura</name>
    <dbReference type="NCBI Taxonomy" id="153505"/>
    <lineage>
        <taxon>Eukaryota</taxon>
        <taxon>Fungi</taxon>
        <taxon>Dikarya</taxon>
        <taxon>Basidiomycota</taxon>
        <taxon>Agaricomycotina</taxon>
        <taxon>Agaricomycetes</taxon>
        <taxon>Agaricomycetidae</taxon>
        <taxon>Agaricales</taxon>
        <taxon>Marasmiineae</taxon>
        <taxon>Mycenaceae</taxon>
        <taxon>Mycena</taxon>
    </lineage>
</organism>
<reference evidence="1" key="1">
    <citation type="submission" date="2023-03" db="EMBL/GenBank/DDBJ databases">
        <title>Massive genome expansion in bonnet fungi (Mycena s.s.) driven by repeated elements and novel gene families across ecological guilds.</title>
        <authorList>
            <consortium name="Lawrence Berkeley National Laboratory"/>
            <person name="Harder C.B."/>
            <person name="Miyauchi S."/>
            <person name="Viragh M."/>
            <person name="Kuo A."/>
            <person name="Thoen E."/>
            <person name="Andreopoulos B."/>
            <person name="Lu D."/>
            <person name="Skrede I."/>
            <person name="Drula E."/>
            <person name="Henrissat B."/>
            <person name="Morin E."/>
            <person name="Kohler A."/>
            <person name="Barry K."/>
            <person name="LaButti K."/>
            <person name="Morin E."/>
            <person name="Salamov A."/>
            <person name="Lipzen A."/>
            <person name="Mereny Z."/>
            <person name="Hegedus B."/>
            <person name="Baldrian P."/>
            <person name="Stursova M."/>
            <person name="Weitz H."/>
            <person name="Taylor A."/>
            <person name="Grigoriev I.V."/>
            <person name="Nagy L.G."/>
            <person name="Martin F."/>
            <person name="Kauserud H."/>
        </authorList>
    </citation>
    <scope>NUCLEOTIDE SEQUENCE</scope>
    <source>
        <strain evidence="1">9144</strain>
    </source>
</reference>
<evidence type="ECO:0000313" key="1">
    <source>
        <dbReference type="EMBL" id="KAJ7221398.1"/>
    </source>
</evidence>
<sequence length="235" mass="26806">MAWKVLAARASRSDASDRRLTWIQRRAGRTPDNRWGTRFTCDQLPAVLLRTVVGGFFSGNRPRVQFWGNFSPEFANGLRWAQNRLERLKTARDAYPVPQKRKKCGQRVTRRRRLQKQCLRHLHALLGAQAGWKGIIIIKLSSSLCDSAANKYFAWLDMFASKQSFRPGRRAGTTECPQRWLPSGSLDIAPLGPSWGRLARVHIRIWLRLRLRRTFFSGAFTLGSDASSGRSSPEP</sequence>
<dbReference type="AlphaFoldDB" id="A0AAD6YKM9"/>
<gene>
    <name evidence="1" type="ORF">GGX14DRAFT_388576</name>
</gene>
<accession>A0AAD6YKM9</accession>
<dbReference type="Proteomes" id="UP001219525">
    <property type="component" value="Unassembled WGS sequence"/>
</dbReference>
<proteinExistence type="predicted"/>
<protein>
    <submittedName>
        <fullName evidence="1">Uncharacterized protein</fullName>
    </submittedName>
</protein>
<comment type="caution">
    <text evidence="1">The sequence shown here is derived from an EMBL/GenBank/DDBJ whole genome shotgun (WGS) entry which is preliminary data.</text>
</comment>
<keyword evidence="2" id="KW-1185">Reference proteome</keyword>
<evidence type="ECO:0000313" key="2">
    <source>
        <dbReference type="Proteomes" id="UP001219525"/>
    </source>
</evidence>
<dbReference type="EMBL" id="JARJCW010000008">
    <property type="protein sequence ID" value="KAJ7221398.1"/>
    <property type="molecule type" value="Genomic_DNA"/>
</dbReference>
<name>A0AAD6YKM9_9AGAR</name>